<evidence type="ECO:0000259" key="2">
    <source>
        <dbReference type="Pfam" id="PF01624"/>
    </source>
</evidence>
<dbReference type="Gene3D" id="3.30.420.110">
    <property type="entry name" value="MutS, connector domain"/>
    <property type="match status" value="1"/>
</dbReference>
<dbReference type="SUPFAM" id="SSF53150">
    <property type="entry name" value="DNA repair protein MutS, domain II"/>
    <property type="match status" value="1"/>
</dbReference>
<comment type="caution">
    <text evidence="3">The sequence shown here is derived from an EMBL/GenBank/DDBJ whole genome shotgun (WGS) entry which is preliminary data.</text>
</comment>
<feature type="domain" description="DNA mismatch repair protein MutS-like N-terminal" evidence="2">
    <location>
        <begin position="85"/>
        <end position="166"/>
    </location>
</feature>
<dbReference type="Proteomes" id="UP001159363">
    <property type="component" value="Chromosome 13"/>
</dbReference>
<dbReference type="EMBL" id="JARBHB010000014">
    <property type="protein sequence ID" value="KAJ8868738.1"/>
    <property type="molecule type" value="Genomic_DNA"/>
</dbReference>
<feature type="region of interest" description="Disordered" evidence="1">
    <location>
        <begin position="1"/>
        <end position="80"/>
    </location>
</feature>
<name>A0ABQ9GBF0_9NEOP</name>
<evidence type="ECO:0000313" key="3">
    <source>
        <dbReference type="EMBL" id="KAJ8868738.1"/>
    </source>
</evidence>
<proteinExistence type="predicted"/>
<dbReference type="SUPFAM" id="SSF55271">
    <property type="entry name" value="DNA repair protein MutS, domain I"/>
    <property type="match status" value="1"/>
</dbReference>
<reference evidence="3 4" key="1">
    <citation type="submission" date="2023-02" db="EMBL/GenBank/DDBJ databases">
        <title>LHISI_Scaffold_Assembly.</title>
        <authorList>
            <person name="Stuart O.P."/>
            <person name="Cleave R."/>
            <person name="Magrath M.J.L."/>
            <person name="Mikheyev A.S."/>
        </authorList>
    </citation>
    <scope>NUCLEOTIDE SEQUENCE [LARGE SCALE GENOMIC DNA]</scope>
    <source>
        <strain evidence="3">Daus_M_001</strain>
        <tissue evidence="3">Leg muscle</tissue>
    </source>
</reference>
<dbReference type="InterPro" id="IPR036678">
    <property type="entry name" value="MutS_con_dom_sf"/>
</dbReference>
<sequence length="306" mass="33635">MILNMAEEESVAKKSKLARYASSRARRPKVSPSAAKSKSFIKNRKETEGLSRSSPANLFDESESCVQDPGCDGTLPTSSTKGQFTPLEEQMLQLKQQHPGLVLMIQNAYMYTFFGEDAEIAANVLKVSSYWSQNFLVAVVPITRLSVHIHRLVQAATGETVCDEFSDGPDRSELDKRLEHLQPVEVLVSEDVSENTERLLNHRHVLLDKLPSAMFSSENSFSELVTSSSGGVDDSAAFQTWKNLFPVTLSCVAVLLQHLKKFGLQAALRLSSGGIVVRLLTFHLEEPGSIAGGGHPWDFTHENCAG</sequence>
<organism evidence="3 4">
    <name type="scientific">Dryococelus australis</name>
    <dbReference type="NCBI Taxonomy" id="614101"/>
    <lineage>
        <taxon>Eukaryota</taxon>
        <taxon>Metazoa</taxon>
        <taxon>Ecdysozoa</taxon>
        <taxon>Arthropoda</taxon>
        <taxon>Hexapoda</taxon>
        <taxon>Insecta</taxon>
        <taxon>Pterygota</taxon>
        <taxon>Neoptera</taxon>
        <taxon>Polyneoptera</taxon>
        <taxon>Phasmatodea</taxon>
        <taxon>Verophasmatodea</taxon>
        <taxon>Anareolatae</taxon>
        <taxon>Phasmatidae</taxon>
        <taxon>Eurycanthinae</taxon>
        <taxon>Dryococelus</taxon>
    </lineage>
</organism>
<dbReference type="InterPro" id="IPR007695">
    <property type="entry name" value="DNA_mismatch_repair_MutS-lik_N"/>
</dbReference>
<keyword evidence="4" id="KW-1185">Reference proteome</keyword>
<evidence type="ECO:0000313" key="4">
    <source>
        <dbReference type="Proteomes" id="UP001159363"/>
    </source>
</evidence>
<accession>A0ABQ9GBF0</accession>
<dbReference type="Pfam" id="PF01624">
    <property type="entry name" value="MutS_I"/>
    <property type="match status" value="1"/>
</dbReference>
<dbReference type="InterPro" id="IPR016151">
    <property type="entry name" value="DNA_mismatch_repair_MutS_N"/>
</dbReference>
<gene>
    <name evidence="3" type="ORF">PR048_030278</name>
</gene>
<protein>
    <recommendedName>
        <fullName evidence="2">DNA mismatch repair protein MutS-like N-terminal domain-containing protein</fullName>
    </recommendedName>
</protein>
<evidence type="ECO:0000256" key="1">
    <source>
        <dbReference type="SAM" id="MobiDB-lite"/>
    </source>
</evidence>